<dbReference type="HOGENOM" id="CLU_017054_0_0_6"/>
<dbReference type="Proteomes" id="UP000006872">
    <property type="component" value="Chromosome"/>
</dbReference>
<evidence type="ECO:0000256" key="6">
    <source>
        <dbReference type="ARBA" id="ARBA00022798"/>
    </source>
</evidence>
<evidence type="ECO:0000256" key="1">
    <source>
        <dbReference type="ARBA" id="ARBA00001113"/>
    </source>
</evidence>
<dbReference type="InterPro" id="IPR004006">
    <property type="entry name" value="DhaK_dom"/>
</dbReference>
<dbReference type="Pfam" id="PF02733">
    <property type="entry name" value="Dak1"/>
    <property type="match status" value="1"/>
</dbReference>
<dbReference type="PROSITE" id="PS51481">
    <property type="entry name" value="DHAK"/>
    <property type="match status" value="1"/>
</dbReference>
<dbReference type="GO" id="GO:0019563">
    <property type="term" value="P:glycerol catabolic process"/>
    <property type="evidence" value="ECO:0007669"/>
    <property type="project" value="TreeGrafter"/>
</dbReference>
<dbReference type="EC" id="2.7.1.121" evidence="3"/>
<dbReference type="KEGG" id="esc:Entcl_3506"/>
<keyword evidence="5 8" id="KW-0418">Kinase</keyword>
<evidence type="ECO:0000256" key="5">
    <source>
        <dbReference type="ARBA" id="ARBA00022777"/>
    </source>
</evidence>
<organism evidence="8 9">
    <name type="scientific">Enterobacter lignolyticus (strain SCF1)</name>
    <dbReference type="NCBI Taxonomy" id="701347"/>
    <lineage>
        <taxon>Bacteria</taxon>
        <taxon>Pseudomonadati</taxon>
        <taxon>Pseudomonadota</taxon>
        <taxon>Gammaproteobacteria</taxon>
        <taxon>Enterobacterales</taxon>
        <taxon>Enterobacteriaceae</taxon>
        <taxon>Pluralibacter</taxon>
    </lineage>
</organism>
<feature type="domain" description="DhaK" evidence="7">
    <location>
        <begin position="9"/>
        <end position="354"/>
    </location>
</feature>
<dbReference type="Gene3D" id="3.40.50.10440">
    <property type="entry name" value="Dihydroxyacetone kinase, domain 1"/>
    <property type="match status" value="1"/>
</dbReference>
<reference evidence="9" key="1">
    <citation type="submission" date="2010-10" db="EMBL/GenBank/DDBJ databases">
        <title>Complete sequence of Enterobacter cloacae SCF1.</title>
        <authorList>
            <consortium name="US DOE Joint Genome Institute"/>
            <person name="Lucas S."/>
            <person name="Copeland A."/>
            <person name="Lapidus A."/>
            <person name="Cheng J.-F."/>
            <person name="Bruce D."/>
            <person name="Goodwin L."/>
            <person name="Pitluck S."/>
            <person name="Davenport K."/>
            <person name="Detter J.C."/>
            <person name="Han C."/>
            <person name="Tapia R."/>
            <person name="Land M."/>
            <person name="Hauser L."/>
            <person name="Chang Y.-J."/>
            <person name="Jeffries C."/>
            <person name="Kyrpides N."/>
            <person name="Ivanova N."/>
            <person name="Mikhailova N."/>
            <person name="DeAngelis K."/>
            <person name="Arkin A.P."/>
            <person name="Chivian D."/>
            <person name="Edwards B."/>
            <person name="Woo H."/>
            <person name="Hazen T.C."/>
            <person name="Woyke T."/>
        </authorList>
    </citation>
    <scope>NUCLEOTIDE SEQUENCE [LARGE SCALE GENOMIC DNA]</scope>
    <source>
        <strain evidence="9">SCF1</strain>
    </source>
</reference>
<comment type="catalytic activity">
    <reaction evidence="1">
        <text>dihydroxyacetone + phosphoenolpyruvate = dihydroxyacetone phosphate + pyruvate</text>
        <dbReference type="Rhea" id="RHEA:18381"/>
        <dbReference type="ChEBI" id="CHEBI:15361"/>
        <dbReference type="ChEBI" id="CHEBI:16016"/>
        <dbReference type="ChEBI" id="CHEBI:57642"/>
        <dbReference type="ChEBI" id="CHEBI:58702"/>
        <dbReference type="EC" id="2.7.1.121"/>
    </reaction>
</comment>
<evidence type="ECO:0000313" key="8">
    <source>
        <dbReference type="EMBL" id="ADO49750.1"/>
    </source>
</evidence>
<dbReference type="FunFam" id="3.30.1180.20:FF:000002">
    <property type="entry name" value="Dihydroxyacetone kinase subunit DhaK"/>
    <property type="match status" value="1"/>
</dbReference>
<dbReference type="NCBIfam" id="TIGR02363">
    <property type="entry name" value="dhaK1"/>
    <property type="match status" value="1"/>
</dbReference>
<keyword evidence="4 8" id="KW-0808">Transferase</keyword>
<dbReference type="PANTHER" id="PTHR28629">
    <property type="entry name" value="TRIOKINASE/FMN CYCLASE"/>
    <property type="match status" value="1"/>
</dbReference>
<keyword evidence="9" id="KW-1185">Reference proteome</keyword>
<dbReference type="eggNOG" id="COG2376">
    <property type="taxonomic scope" value="Bacteria"/>
</dbReference>
<accession>E3G882</accession>
<sequence length="356" mass="38442">MSMKKLINQIDTVVTEQMEGMVACWPHLQASYDPRFIWHSQPKNVVALVSGGGSGHEPLHSGFIGTGMLTGACPGEVFTSPTPDQMIECAKKVDSGAGVLFFIKNYTGDILNFETAVEMLHEEGIKVGTVIIDDDVAVKDSLYTAGRRGVAGTLFVEKIVGAAALQGYSLEACEKLGRDVNNATRSFGVALAACTVPAAGKPSFELADNEIEFGVGIHGEPGIERRALPDLDTLVASVMAQLVDNTPWLRTLRHWDRPTDDWMATTSANTRFDNHDEYIVLINGLGATPESELYGVARAVTRAAKQRGIRIVRHLVGNYCTSLDMAGFSVSLLKCSPSFLALWDAPVNTPALRWGC</sequence>
<dbReference type="GO" id="GO:0004371">
    <property type="term" value="F:glycerone kinase activity"/>
    <property type="evidence" value="ECO:0007669"/>
    <property type="project" value="InterPro"/>
</dbReference>
<reference evidence="8 9" key="2">
    <citation type="journal article" date="2011" name="Stand. Genomic Sci.">
        <title>Complete genome sequence of 'Enterobacter lignolyticus' SCF1.</title>
        <authorList>
            <person name="Deangelis K.M."/>
            <person name="D'Haeseleer P."/>
            <person name="Chivian D."/>
            <person name="Fortney J.L."/>
            <person name="Khudyakov J."/>
            <person name="Simmons B."/>
            <person name="Woo H."/>
            <person name="Arkin A.P."/>
            <person name="Davenport K.W."/>
            <person name="Goodwin L."/>
            <person name="Chen A."/>
            <person name="Ivanova N."/>
            <person name="Kyrpides N.C."/>
            <person name="Mavromatis K."/>
            <person name="Woyke T."/>
            <person name="Hazen T.C."/>
        </authorList>
    </citation>
    <scope>NUCLEOTIDE SEQUENCE [LARGE SCALE GENOMIC DNA]</scope>
    <source>
        <strain evidence="8 9">SCF1</strain>
    </source>
</reference>
<name>E3G882_ENTLS</name>
<evidence type="ECO:0000313" key="9">
    <source>
        <dbReference type="Proteomes" id="UP000006872"/>
    </source>
</evidence>
<dbReference type="FunFam" id="3.40.50.10440:FF:000001">
    <property type="entry name" value="Dihydroxyacetone kinase, DhaK subunit"/>
    <property type="match status" value="1"/>
</dbReference>
<proteinExistence type="predicted"/>
<dbReference type="EMBL" id="CP002272">
    <property type="protein sequence ID" value="ADO49750.1"/>
    <property type="molecule type" value="Genomic_DNA"/>
</dbReference>
<evidence type="ECO:0000256" key="2">
    <source>
        <dbReference type="ARBA" id="ARBA00004745"/>
    </source>
</evidence>
<dbReference type="InterPro" id="IPR012736">
    <property type="entry name" value="DhaK_1"/>
</dbReference>
<dbReference type="InterPro" id="IPR050861">
    <property type="entry name" value="Dihydroxyacetone_Kinase"/>
</dbReference>
<dbReference type="Gene3D" id="3.30.1180.20">
    <property type="entry name" value="Dihydroxyacetone kinase, domain 2"/>
    <property type="match status" value="1"/>
</dbReference>
<evidence type="ECO:0000259" key="7">
    <source>
        <dbReference type="PROSITE" id="PS51481"/>
    </source>
</evidence>
<dbReference type="AlphaFoldDB" id="E3G882"/>
<dbReference type="PANTHER" id="PTHR28629:SF4">
    <property type="entry name" value="TRIOKINASE_FMN CYCLASE"/>
    <property type="match status" value="1"/>
</dbReference>
<evidence type="ECO:0000256" key="3">
    <source>
        <dbReference type="ARBA" id="ARBA00012095"/>
    </source>
</evidence>
<comment type="pathway">
    <text evidence="2">Polyol metabolism; glycerol degradation.</text>
</comment>
<keyword evidence="6" id="KW-0319">Glycerol metabolism</keyword>
<gene>
    <name evidence="8" type="ordered locus">Entcl_3506</name>
</gene>
<dbReference type="GO" id="GO:0005829">
    <property type="term" value="C:cytosol"/>
    <property type="evidence" value="ECO:0007669"/>
    <property type="project" value="TreeGrafter"/>
</dbReference>
<evidence type="ECO:0000256" key="4">
    <source>
        <dbReference type="ARBA" id="ARBA00022679"/>
    </source>
</evidence>
<protein>
    <recommendedName>
        <fullName evidence="3">phosphoenolpyruvate--glycerone phosphotransferase</fullName>
        <ecNumber evidence="3">2.7.1.121</ecNumber>
    </recommendedName>
</protein>
<dbReference type="SUPFAM" id="SSF82549">
    <property type="entry name" value="DAK1/DegV-like"/>
    <property type="match status" value="1"/>
</dbReference>
<dbReference type="STRING" id="701347.Entcl_3506"/>
<dbReference type="GO" id="GO:0047324">
    <property type="term" value="F:phosphoenolpyruvate-glycerone phosphotransferase activity"/>
    <property type="evidence" value="ECO:0007669"/>
    <property type="project" value="UniProtKB-EC"/>
</dbReference>